<evidence type="ECO:0000256" key="1">
    <source>
        <dbReference type="SAM" id="Phobius"/>
    </source>
</evidence>
<accession>A0ABD2JZJ1</accession>
<name>A0ABD2JZJ1_HETSC</name>
<dbReference type="Proteomes" id="UP001620645">
    <property type="component" value="Unassembled WGS sequence"/>
</dbReference>
<keyword evidence="1" id="KW-1133">Transmembrane helix</keyword>
<evidence type="ECO:0000313" key="2">
    <source>
        <dbReference type="EMBL" id="KAL3096065.1"/>
    </source>
</evidence>
<keyword evidence="3" id="KW-1185">Reference proteome</keyword>
<comment type="caution">
    <text evidence="2">The sequence shown here is derived from an EMBL/GenBank/DDBJ whole genome shotgun (WGS) entry which is preliminary data.</text>
</comment>
<sequence>MKTYEGALRFRYILNGIFFLIGWSVLGWKVFSSLIIVDEETGEEKVSIAYHLQERQANQMNSMNIIEYMTGRELTPRRPPVEITKTEFPADEFS</sequence>
<keyword evidence="1" id="KW-0472">Membrane</keyword>
<reference evidence="2 3" key="1">
    <citation type="submission" date="2024-10" db="EMBL/GenBank/DDBJ databases">
        <authorList>
            <person name="Kim D."/>
        </authorList>
    </citation>
    <scope>NUCLEOTIDE SEQUENCE [LARGE SCALE GENOMIC DNA]</scope>
    <source>
        <strain evidence="2">Taebaek</strain>
    </source>
</reference>
<gene>
    <name evidence="2" type="ORF">niasHS_005824</name>
</gene>
<dbReference type="EMBL" id="JBICCN010000078">
    <property type="protein sequence ID" value="KAL3096065.1"/>
    <property type="molecule type" value="Genomic_DNA"/>
</dbReference>
<keyword evidence="1" id="KW-0812">Transmembrane</keyword>
<feature type="transmembrane region" description="Helical" evidence="1">
    <location>
        <begin position="12"/>
        <end position="31"/>
    </location>
</feature>
<dbReference type="AlphaFoldDB" id="A0ABD2JZJ1"/>
<protein>
    <submittedName>
        <fullName evidence="2">Uncharacterized protein</fullName>
    </submittedName>
</protein>
<organism evidence="2 3">
    <name type="scientific">Heterodera schachtii</name>
    <name type="common">Sugarbeet cyst nematode worm</name>
    <name type="synonym">Tylenchus schachtii</name>
    <dbReference type="NCBI Taxonomy" id="97005"/>
    <lineage>
        <taxon>Eukaryota</taxon>
        <taxon>Metazoa</taxon>
        <taxon>Ecdysozoa</taxon>
        <taxon>Nematoda</taxon>
        <taxon>Chromadorea</taxon>
        <taxon>Rhabditida</taxon>
        <taxon>Tylenchina</taxon>
        <taxon>Tylenchomorpha</taxon>
        <taxon>Tylenchoidea</taxon>
        <taxon>Heteroderidae</taxon>
        <taxon>Heteroderinae</taxon>
        <taxon>Heterodera</taxon>
    </lineage>
</organism>
<proteinExistence type="predicted"/>
<evidence type="ECO:0000313" key="3">
    <source>
        <dbReference type="Proteomes" id="UP001620645"/>
    </source>
</evidence>